<feature type="compositionally biased region" description="Basic and acidic residues" evidence="11">
    <location>
        <begin position="16"/>
        <end position="31"/>
    </location>
</feature>
<dbReference type="AlphaFoldDB" id="A0A232LRL4"/>
<dbReference type="FunFam" id="4.10.240.10:FF:000011">
    <property type="entry name" value="Transcriptional activator of proteases prtT"/>
    <property type="match status" value="1"/>
</dbReference>
<proteinExistence type="inferred from homology"/>
<dbReference type="CDD" id="cd12148">
    <property type="entry name" value="fungal_TF_MHR"/>
    <property type="match status" value="1"/>
</dbReference>
<dbReference type="SUPFAM" id="SSF57701">
    <property type="entry name" value="Zn2/Cys6 DNA-binding domain"/>
    <property type="match status" value="1"/>
</dbReference>
<dbReference type="OrthoDB" id="2595934at2759"/>
<feature type="compositionally biased region" description="Polar residues" evidence="11">
    <location>
        <begin position="1"/>
        <end position="12"/>
    </location>
</feature>
<dbReference type="GO" id="GO:0045893">
    <property type="term" value="P:positive regulation of DNA-templated transcription"/>
    <property type="evidence" value="ECO:0007669"/>
    <property type="project" value="UniProtKB-ARBA"/>
</dbReference>
<dbReference type="Proteomes" id="UP000243515">
    <property type="component" value="Unassembled WGS sequence"/>
</dbReference>
<dbReference type="Pfam" id="PF00172">
    <property type="entry name" value="Zn_clus"/>
    <property type="match status" value="1"/>
</dbReference>
<feature type="compositionally biased region" description="Polar residues" evidence="11">
    <location>
        <begin position="91"/>
        <end position="105"/>
    </location>
</feature>
<feature type="region of interest" description="Disordered" evidence="11">
    <location>
        <begin position="1"/>
        <end position="31"/>
    </location>
</feature>
<evidence type="ECO:0000313" key="13">
    <source>
        <dbReference type="EMBL" id="OXV06779.1"/>
    </source>
</evidence>
<dbReference type="InterPro" id="IPR036864">
    <property type="entry name" value="Zn2-C6_fun-type_DNA-bd_sf"/>
</dbReference>
<dbReference type="InterPro" id="IPR051089">
    <property type="entry name" value="prtT"/>
</dbReference>
<dbReference type="Gene3D" id="4.10.240.10">
    <property type="entry name" value="Zn(2)-C6 fungal-type DNA-binding domain"/>
    <property type="match status" value="1"/>
</dbReference>
<keyword evidence="4" id="KW-0805">Transcription regulation</keyword>
<evidence type="ECO:0000256" key="8">
    <source>
        <dbReference type="ARBA" id="ARBA00038134"/>
    </source>
</evidence>
<dbReference type="GO" id="GO:0042176">
    <property type="term" value="P:regulation of protein catabolic process"/>
    <property type="evidence" value="ECO:0007669"/>
    <property type="project" value="UniProtKB-ARBA"/>
</dbReference>
<name>A0A232LRL4_9EURO</name>
<organism evidence="13 14">
    <name type="scientific">Elaphomyces granulatus</name>
    <dbReference type="NCBI Taxonomy" id="519963"/>
    <lineage>
        <taxon>Eukaryota</taxon>
        <taxon>Fungi</taxon>
        <taxon>Dikarya</taxon>
        <taxon>Ascomycota</taxon>
        <taxon>Pezizomycotina</taxon>
        <taxon>Eurotiomycetes</taxon>
        <taxon>Eurotiomycetidae</taxon>
        <taxon>Eurotiales</taxon>
        <taxon>Elaphomycetaceae</taxon>
        <taxon>Elaphomyces</taxon>
    </lineage>
</organism>
<dbReference type="GO" id="GO:0000976">
    <property type="term" value="F:transcription cis-regulatory region binding"/>
    <property type="evidence" value="ECO:0007669"/>
    <property type="project" value="TreeGrafter"/>
</dbReference>
<keyword evidence="3" id="KW-0862">Zinc</keyword>
<evidence type="ECO:0000259" key="12">
    <source>
        <dbReference type="PROSITE" id="PS50048"/>
    </source>
</evidence>
<dbReference type="GO" id="GO:0000981">
    <property type="term" value="F:DNA-binding transcription factor activity, RNA polymerase II-specific"/>
    <property type="evidence" value="ECO:0007669"/>
    <property type="project" value="InterPro"/>
</dbReference>
<evidence type="ECO:0000256" key="5">
    <source>
        <dbReference type="ARBA" id="ARBA00023125"/>
    </source>
</evidence>
<comment type="similarity">
    <text evidence="8">Belongs to the prtT family.</text>
</comment>
<keyword evidence="5" id="KW-0238">DNA-binding</keyword>
<dbReference type="GO" id="GO:0005634">
    <property type="term" value="C:nucleus"/>
    <property type="evidence" value="ECO:0007669"/>
    <property type="project" value="UniProtKB-SubCell"/>
</dbReference>
<feature type="domain" description="Zn(2)-C6 fungal-type" evidence="12">
    <location>
        <begin position="50"/>
        <end position="82"/>
    </location>
</feature>
<evidence type="ECO:0000256" key="11">
    <source>
        <dbReference type="SAM" id="MobiDB-lite"/>
    </source>
</evidence>
<evidence type="ECO:0000256" key="7">
    <source>
        <dbReference type="ARBA" id="ARBA00023242"/>
    </source>
</evidence>
<feature type="region of interest" description="Disordered" evidence="11">
    <location>
        <begin position="88"/>
        <end position="107"/>
    </location>
</feature>
<sequence>MAQFNVEDQTGNHPWKNHDGKGGQGADERQIKAGNIAIRPKTRIRRSMTACNTCRKLKTRCDLEPRSHACRRCLSLRIDCELPEAAERNQENSLTWTDRTSNAPSTIEERLSSLEQSMRELTDTVRQMMESRSDNSPIFRSSKQYLRTTECEETSSEEGFHLSPFVPRPVHLIGTLQSELFGEKEDHTSEAYHLGDVVTKGLVDSDLALRLIGLFVTHFGSWISIYHTSDLPQNLRQNHPLLFSTACLLASRHVPEIPLALVHAMYHQVRRLSETVLWSAPPLKYESLQALVLLCLWASIVQTDVPMDSWLLSGISIDHATIAFGFPDRIPAEAKVSDDQLKKLRLWNAFCLTQLHFAIGNARPLNLQQKYLDYCSRVLEHSAVRFEDARVVAEIRLYSLTLSLQNNGQRIQNCGADYEEITNWKKDCAHLFTDEPLSTLDLGLWFCQLLLHRTSLRLQSNNENHLPEVINNARLIISRFLQIRPHLAVAFIDHVFFVVTYAALTLCEFDVLYPLIDQIQVFFMTIAPNEEHIAYRFACVINGVRRRFMNASQHRSDDIKDINFDDSNSVELGASPSMSALGNTIPERYGTLGQLLEGFTPSQATSSPVYIGVTLADELATTMTQQY</sequence>
<dbReference type="PROSITE" id="PS00463">
    <property type="entry name" value="ZN2_CY6_FUNGAL_1"/>
    <property type="match status" value="1"/>
</dbReference>
<evidence type="ECO:0000256" key="4">
    <source>
        <dbReference type="ARBA" id="ARBA00023015"/>
    </source>
</evidence>
<evidence type="ECO:0000256" key="1">
    <source>
        <dbReference type="ARBA" id="ARBA00004123"/>
    </source>
</evidence>
<gene>
    <name evidence="13" type="ORF">Egran_05454</name>
</gene>
<dbReference type="PANTHER" id="PTHR31845">
    <property type="entry name" value="FINGER DOMAIN PROTEIN, PUTATIVE-RELATED"/>
    <property type="match status" value="1"/>
</dbReference>
<keyword evidence="6" id="KW-0804">Transcription</keyword>
<evidence type="ECO:0000256" key="6">
    <source>
        <dbReference type="ARBA" id="ARBA00023163"/>
    </source>
</evidence>
<evidence type="ECO:0000256" key="2">
    <source>
        <dbReference type="ARBA" id="ARBA00022723"/>
    </source>
</evidence>
<dbReference type="InterPro" id="IPR001138">
    <property type="entry name" value="Zn2Cys6_DnaBD"/>
</dbReference>
<evidence type="ECO:0000256" key="10">
    <source>
        <dbReference type="ARBA" id="ARBA00042461"/>
    </source>
</evidence>
<protein>
    <recommendedName>
        <fullName evidence="9">Transcriptional activator of proteases prtT</fullName>
    </recommendedName>
    <alternativeName>
        <fullName evidence="10">Zn(2)-C6 zinc finger-containing protein prtT</fullName>
    </alternativeName>
</protein>
<dbReference type="EMBL" id="NPHW01005417">
    <property type="protein sequence ID" value="OXV06779.1"/>
    <property type="molecule type" value="Genomic_DNA"/>
</dbReference>
<evidence type="ECO:0000256" key="3">
    <source>
        <dbReference type="ARBA" id="ARBA00022833"/>
    </source>
</evidence>
<accession>A0A232LRL4</accession>
<evidence type="ECO:0000256" key="9">
    <source>
        <dbReference type="ARBA" id="ARBA00041135"/>
    </source>
</evidence>
<evidence type="ECO:0000313" key="14">
    <source>
        <dbReference type="Proteomes" id="UP000243515"/>
    </source>
</evidence>
<keyword evidence="7" id="KW-0539">Nucleus</keyword>
<keyword evidence="2" id="KW-0479">Metal-binding</keyword>
<dbReference type="PANTHER" id="PTHR31845:SF34">
    <property type="entry name" value="TRANSCRIPTIONAL ACTIVATOR OF PROTEASES PRTT"/>
    <property type="match status" value="1"/>
</dbReference>
<dbReference type="PROSITE" id="PS50048">
    <property type="entry name" value="ZN2_CY6_FUNGAL_2"/>
    <property type="match status" value="1"/>
</dbReference>
<keyword evidence="14" id="KW-1185">Reference proteome</keyword>
<comment type="subcellular location">
    <subcellularLocation>
        <location evidence="1">Nucleus</location>
    </subcellularLocation>
</comment>
<dbReference type="SMART" id="SM00066">
    <property type="entry name" value="GAL4"/>
    <property type="match status" value="1"/>
</dbReference>
<reference evidence="13 14" key="1">
    <citation type="journal article" date="2015" name="Environ. Microbiol.">
        <title>Metagenome sequence of Elaphomyces granulatus from sporocarp tissue reveals Ascomycota ectomycorrhizal fingerprints of genome expansion and a Proteobacteria-rich microbiome.</title>
        <authorList>
            <person name="Quandt C.A."/>
            <person name="Kohler A."/>
            <person name="Hesse C.N."/>
            <person name="Sharpton T.J."/>
            <person name="Martin F."/>
            <person name="Spatafora J.W."/>
        </authorList>
    </citation>
    <scope>NUCLEOTIDE SEQUENCE [LARGE SCALE GENOMIC DNA]</scope>
    <source>
        <strain evidence="13 14">OSC145934</strain>
    </source>
</reference>
<comment type="caution">
    <text evidence="13">The sequence shown here is derived from an EMBL/GenBank/DDBJ whole genome shotgun (WGS) entry which is preliminary data.</text>
</comment>
<dbReference type="GO" id="GO:0008270">
    <property type="term" value="F:zinc ion binding"/>
    <property type="evidence" value="ECO:0007669"/>
    <property type="project" value="InterPro"/>
</dbReference>
<dbReference type="CDD" id="cd00067">
    <property type="entry name" value="GAL4"/>
    <property type="match status" value="1"/>
</dbReference>